<sequence length="111" mass="12462">MSGIKAKKFIIFIIICMLAFTEMTKAIPVSNVFKQGLYIVSEDDQFTGNASLVKADNTTVLTIIDPNGVLKFYKKFDFLNETVNLGIIGYQDAIILVGKGEVYIDFEYVNY</sequence>
<accession>D9SPM0</accession>
<keyword evidence="2" id="KW-1185">Reference proteome</keyword>
<dbReference type="HOGENOM" id="CLU_174619_0_0_9"/>
<gene>
    <name evidence="1" type="ordered locus">Clocel_0288</name>
</gene>
<proteinExistence type="predicted"/>
<protein>
    <submittedName>
        <fullName evidence="1">Uncharacterized protein</fullName>
    </submittedName>
</protein>
<dbReference type="EMBL" id="CP002160">
    <property type="protein sequence ID" value="ADL50069.1"/>
    <property type="molecule type" value="Genomic_DNA"/>
</dbReference>
<dbReference type="STRING" id="573061.Clocel_0288"/>
<dbReference type="eggNOG" id="ENOG5030H69">
    <property type="taxonomic scope" value="Bacteria"/>
</dbReference>
<reference evidence="1 2" key="1">
    <citation type="submission" date="2010-08" db="EMBL/GenBank/DDBJ databases">
        <title>Complete sequence of Clostridium cellulovorans 743B.</title>
        <authorList>
            <consortium name="US DOE Joint Genome Institute"/>
            <person name="Lucas S."/>
            <person name="Copeland A."/>
            <person name="Lapidus A."/>
            <person name="Cheng J.-F."/>
            <person name="Bruce D."/>
            <person name="Goodwin L."/>
            <person name="Pitluck S."/>
            <person name="Chertkov O."/>
            <person name="Detter J.C."/>
            <person name="Han C."/>
            <person name="Tapia R."/>
            <person name="Land M."/>
            <person name="Hauser L."/>
            <person name="Chang Y.-J."/>
            <person name="Jeffries C."/>
            <person name="Kyrpides N."/>
            <person name="Ivanova N."/>
            <person name="Mikhailova N."/>
            <person name="Hemme C.L."/>
            <person name="Woyke T."/>
        </authorList>
    </citation>
    <scope>NUCLEOTIDE SEQUENCE [LARGE SCALE GENOMIC DNA]</scope>
    <source>
        <strain evidence="2">ATCC 35296 / DSM 3052 / OCM 3 / 743B</strain>
    </source>
</reference>
<dbReference type="AlphaFoldDB" id="D9SPM0"/>
<dbReference type="OrthoDB" id="1931836at2"/>
<dbReference type="KEGG" id="ccb:Clocel_0288"/>
<evidence type="ECO:0000313" key="1">
    <source>
        <dbReference type="EMBL" id="ADL50069.1"/>
    </source>
</evidence>
<organism evidence="1 2">
    <name type="scientific">Clostridium cellulovorans (strain ATCC 35296 / DSM 3052 / OCM 3 / 743B)</name>
    <dbReference type="NCBI Taxonomy" id="573061"/>
    <lineage>
        <taxon>Bacteria</taxon>
        <taxon>Bacillati</taxon>
        <taxon>Bacillota</taxon>
        <taxon>Clostridia</taxon>
        <taxon>Eubacteriales</taxon>
        <taxon>Clostridiaceae</taxon>
        <taxon>Clostridium</taxon>
    </lineage>
</organism>
<name>D9SPM0_CLOC7</name>
<dbReference type="Proteomes" id="UP000002730">
    <property type="component" value="Chromosome"/>
</dbReference>
<evidence type="ECO:0000313" key="2">
    <source>
        <dbReference type="Proteomes" id="UP000002730"/>
    </source>
</evidence>